<dbReference type="InterPro" id="IPR004193">
    <property type="entry name" value="Glyco_hydro_13_N"/>
</dbReference>
<keyword evidence="7 10" id="KW-0808">Transferase</keyword>
<reference evidence="14" key="1">
    <citation type="submission" date="2020-08" db="EMBL/GenBank/DDBJ databases">
        <title>Genome public.</title>
        <authorList>
            <person name="Liu C."/>
            <person name="Sun Q."/>
        </authorList>
    </citation>
    <scope>NUCLEOTIDE SEQUENCE</scope>
    <source>
        <strain evidence="14">NSJ-15</strain>
    </source>
</reference>
<dbReference type="NCBIfam" id="TIGR01515">
    <property type="entry name" value="branching_enzym"/>
    <property type="match status" value="1"/>
</dbReference>
<evidence type="ECO:0000256" key="3">
    <source>
        <dbReference type="ARBA" id="ARBA00004964"/>
    </source>
</evidence>
<dbReference type="InterPro" id="IPR006047">
    <property type="entry name" value="GH13_cat_dom"/>
</dbReference>
<organism evidence="14 15">
    <name type="scientific">Massiliimalia timonensis</name>
    <dbReference type="NCBI Taxonomy" id="1987501"/>
    <lineage>
        <taxon>Bacteria</taxon>
        <taxon>Bacillati</taxon>
        <taxon>Bacillota</taxon>
        <taxon>Clostridia</taxon>
        <taxon>Eubacteriales</taxon>
        <taxon>Oscillospiraceae</taxon>
        <taxon>Massiliimalia</taxon>
    </lineage>
</organism>
<dbReference type="Pfam" id="PF02922">
    <property type="entry name" value="CBM_48"/>
    <property type="match status" value="1"/>
</dbReference>
<dbReference type="Proteomes" id="UP000632659">
    <property type="component" value="Unassembled WGS sequence"/>
</dbReference>
<comment type="pathway">
    <text evidence="3 10">Glycan biosynthesis; glycogen biosynthesis.</text>
</comment>
<dbReference type="PANTHER" id="PTHR43651:SF3">
    <property type="entry name" value="1,4-ALPHA-GLUCAN-BRANCHING ENZYME"/>
    <property type="match status" value="1"/>
</dbReference>
<dbReference type="AlphaFoldDB" id="A0A8J6P054"/>
<evidence type="ECO:0000256" key="1">
    <source>
        <dbReference type="ARBA" id="ARBA00000826"/>
    </source>
</evidence>
<evidence type="ECO:0000256" key="7">
    <source>
        <dbReference type="ARBA" id="ARBA00022679"/>
    </source>
</evidence>
<keyword evidence="6 10" id="KW-0328">Glycosyltransferase</keyword>
<dbReference type="Pfam" id="PF00128">
    <property type="entry name" value="Alpha-amylase"/>
    <property type="match status" value="2"/>
</dbReference>
<feature type="domain" description="Glycosyl hydrolase family 13 catalytic" evidence="13">
    <location>
        <begin position="166"/>
        <end position="526"/>
    </location>
</feature>
<sequence length="714" mass="82395">MNQQQNIVQEQKKIPSAPEDFPVYLFHKGENYKTYELLGCHRAEQDGQTGFLFRVWAPHAKGIRVVGDFNHWDYTAAPKMAQMENSSDLWECFIPGVQIYDAYKYYIEKQDGSFCYKSDPYAYHMETRPGTASKVYDIDGFKWTDGRYRSTVSRRNLMKNPLNIYELHLGSWKQTEEGEFLSYNRLAEQLIPYVKEMGYTHIELMPVSEYPFDPSWGYQVTGYYAPTSRYGTPHAFMNFVNQCHLAGIGVIVDWVAAHFPKDEQGLYEFDGQCCYEYEDPLKNEHPDWGTRIFDYGKNEVKSFLISNVVYWLEKYHVDGIRVDAVASMLYLDYGKQDGQWRANQYGENKNLEAIEFLREMNTAAFEANPSALMIAEESTAFPLVTKPPYEGGLGFNFKWNMGWMNDMLQYMSTDPLYRKGLHHNLTFSLTYAFSENYILPLSHDEVVHGKASMINKMPGDYDQKFDNLRAFYGYMMAHPGKKLNFMGNEFAQFIEWNFAQGLDWLLLDYPRHRQMQDYVKDLNHFYLEHPPLWQNDTDWEGFQWISHDDHEQSVIAFRRIDQKGKELIAVCNFCPVLRENYRIGVPYRGKYTPVLSSDDKKYGGLGTALTAVTSEDVPMHGYLQSVELTVPPMSTVFYTVEKKRVAGTKKKAEGAVKAKKAPASKTAAKKSSAEQKKANPTPKVANASDKKKVPAKAETGNLDEKKAAKKSRKK</sequence>
<dbReference type="SUPFAM" id="SSF51011">
    <property type="entry name" value="Glycosyl hydrolase domain"/>
    <property type="match status" value="1"/>
</dbReference>
<dbReference type="InterPro" id="IPR006407">
    <property type="entry name" value="GlgB"/>
</dbReference>
<dbReference type="CDD" id="cd11322">
    <property type="entry name" value="AmyAc_Glg_BE"/>
    <property type="match status" value="1"/>
</dbReference>
<dbReference type="NCBIfam" id="NF008967">
    <property type="entry name" value="PRK12313.1"/>
    <property type="match status" value="1"/>
</dbReference>
<dbReference type="Gene3D" id="2.60.40.1180">
    <property type="entry name" value="Golgi alpha-mannosidase II"/>
    <property type="match status" value="1"/>
</dbReference>
<evidence type="ECO:0000256" key="10">
    <source>
        <dbReference type="HAMAP-Rule" id="MF_00685"/>
    </source>
</evidence>
<gene>
    <name evidence="10 14" type="primary">glgB</name>
    <name evidence="14" type="ORF">H8702_04985</name>
</gene>
<dbReference type="SMART" id="SM00642">
    <property type="entry name" value="Aamy"/>
    <property type="match status" value="1"/>
</dbReference>
<dbReference type="InterPro" id="IPR037439">
    <property type="entry name" value="Branching_enzy"/>
</dbReference>
<comment type="caution">
    <text evidence="14">The sequence shown here is derived from an EMBL/GenBank/DDBJ whole genome shotgun (WGS) entry which is preliminary data.</text>
</comment>
<dbReference type="GO" id="GO:0004553">
    <property type="term" value="F:hydrolase activity, hydrolyzing O-glycosyl compounds"/>
    <property type="evidence" value="ECO:0007669"/>
    <property type="project" value="InterPro"/>
</dbReference>
<dbReference type="EC" id="2.4.1.18" evidence="10"/>
<evidence type="ECO:0000256" key="5">
    <source>
        <dbReference type="ARBA" id="ARBA00022600"/>
    </source>
</evidence>
<comment type="catalytic activity">
    <reaction evidence="1 10">
        <text>Transfers a segment of a (1-&gt;4)-alpha-D-glucan chain to a primary hydroxy group in a similar glucan chain.</text>
        <dbReference type="EC" id="2.4.1.18"/>
    </reaction>
</comment>
<evidence type="ECO:0000313" key="15">
    <source>
        <dbReference type="Proteomes" id="UP000632659"/>
    </source>
</evidence>
<keyword evidence="15" id="KW-1185">Reference proteome</keyword>
<evidence type="ECO:0000256" key="11">
    <source>
        <dbReference type="PIRSR" id="PIRSR000463-1"/>
    </source>
</evidence>
<comment type="function">
    <text evidence="2 10">Catalyzes the formation of the alpha-1,6-glucosidic linkages in glycogen by scission of a 1,4-alpha-linked oligosaccharide from growing alpha-1,4-glucan chains and the subsequent attachment of the oligosaccharide to the alpha-1,6 position.</text>
</comment>
<dbReference type="GO" id="GO:0005829">
    <property type="term" value="C:cytosol"/>
    <property type="evidence" value="ECO:0007669"/>
    <property type="project" value="TreeGrafter"/>
</dbReference>
<dbReference type="Pfam" id="PF02806">
    <property type="entry name" value="Alpha-amylase_C"/>
    <property type="match status" value="1"/>
</dbReference>
<dbReference type="InterPro" id="IPR013780">
    <property type="entry name" value="Glyco_hydro_b"/>
</dbReference>
<dbReference type="CDD" id="cd02855">
    <property type="entry name" value="E_set_GBE_prok_N"/>
    <property type="match status" value="1"/>
</dbReference>
<dbReference type="FunFam" id="3.20.20.80:FF:000003">
    <property type="entry name" value="1,4-alpha-glucan branching enzyme GlgB"/>
    <property type="match status" value="1"/>
</dbReference>
<dbReference type="HAMAP" id="MF_00685">
    <property type="entry name" value="GlgB"/>
    <property type="match status" value="1"/>
</dbReference>
<dbReference type="OrthoDB" id="9800174at2"/>
<dbReference type="GO" id="GO:0043169">
    <property type="term" value="F:cation binding"/>
    <property type="evidence" value="ECO:0007669"/>
    <property type="project" value="InterPro"/>
</dbReference>
<keyword evidence="9 10" id="KW-0119">Carbohydrate metabolism</keyword>
<evidence type="ECO:0000256" key="8">
    <source>
        <dbReference type="ARBA" id="ARBA00023056"/>
    </source>
</evidence>
<dbReference type="Gene3D" id="2.60.40.10">
    <property type="entry name" value="Immunoglobulins"/>
    <property type="match status" value="1"/>
</dbReference>
<dbReference type="UniPathway" id="UPA00164"/>
<proteinExistence type="inferred from homology"/>
<evidence type="ECO:0000259" key="13">
    <source>
        <dbReference type="SMART" id="SM00642"/>
    </source>
</evidence>
<dbReference type="GO" id="GO:0005978">
    <property type="term" value="P:glycogen biosynthetic process"/>
    <property type="evidence" value="ECO:0007669"/>
    <property type="project" value="UniProtKB-UniRule"/>
</dbReference>
<dbReference type="EMBL" id="JACRTL010000002">
    <property type="protein sequence ID" value="MBC8610476.1"/>
    <property type="molecule type" value="Genomic_DNA"/>
</dbReference>
<name>A0A8J6P054_9FIRM</name>
<feature type="active site" description="Proton donor" evidence="10 11">
    <location>
        <position position="376"/>
    </location>
</feature>
<dbReference type="Gene3D" id="3.20.20.80">
    <property type="entry name" value="Glycosidases"/>
    <property type="match status" value="1"/>
</dbReference>
<dbReference type="InterPro" id="IPR006048">
    <property type="entry name" value="A-amylase/branching_C"/>
</dbReference>
<evidence type="ECO:0000256" key="4">
    <source>
        <dbReference type="ARBA" id="ARBA00009000"/>
    </source>
</evidence>
<feature type="active site" description="Nucleophile" evidence="10 11">
    <location>
        <position position="323"/>
    </location>
</feature>
<dbReference type="FunFam" id="2.60.40.1180:FF:000002">
    <property type="entry name" value="1,4-alpha-glucan branching enzyme GlgB"/>
    <property type="match status" value="1"/>
</dbReference>
<comment type="subunit">
    <text evidence="10">Monomer.</text>
</comment>
<protein>
    <recommendedName>
        <fullName evidence="10">1,4-alpha-glucan branching enzyme GlgB</fullName>
        <ecNumber evidence="10">2.4.1.18</ecNumber>
    </recommendedName>
    <alternativeName>
        <fullName evidence="10">1,4-alpha-D-glucan:1,4-alpha-D-glucan 6-glucosyl-transferase</fullName>
    </alternativeName>
    <alternativeName>
        <fullName evidence="10">Alpha-(1-&gt;4)-glucan branching enzyme</fullName>
    </alternativeName>
    <alternativeName>
        <fullName evidence="10">Glycogen branching enzyme</fullName>
        <shortName evidence="10">BE</shortName>
    </alternativeName>
</protein>
<feature type="region of interest" description="Disordered" evidence="12">
    <location>
        <begin position="649"/>
        <end position="714"/>
    </location>
</feature>
<dbReference type="PANTHER" id="PTHR43651">
    <property type="entry name" value="1,4-ALPHA-GLUCAN-BRANCHING ENZYME"/>
    <property type="match status" value="1"/>
</dbReference>
<dbReference type="InterPro" id="IPR017853">
    <property type="entry name" value="GH"/>
</dbReference>
<dbReference type="PIRSF" id="PIRSF000463">
    <property type="entry name" value="GlgB"/>
    <property type="match status" value="1"/>
</dbReference>
<dbReference type="NCBIfam" id="NF003811">
    <property type="entry name" value="PRK05402.1"/>
    <property type="match status" value="1"/>
</dbReference>
<dbReference type="InterPro" id="IPR013783">
    <property type="entry name" value="Ig-like_fold"/>
</dbReference>
<evidence type="ECO:0000313" key="14">
    <source>
        <dbReference type="EMBL" id="MBC8610476.1"/>
    </source>
</evidence>
<dbReference type="InterPro" id="IPR044143">
    <property type="entry name" value="GlgB_N_E_set_prok"/>
</dbReference>
<dbReference type="RefSeq" id="WP_093989518.1">
    <property type="nucleotide sequence ID" value="NZ_FYDD01000004.1"/>
</dbReference>
<dbReference type="SUPFAM" id="SSF51445">
    <property type="entry name" value="(Trans)glycosidases"/>
    <property type="match status" value="1"/>
</dbReference>
<keyword evidence="5 10" id="KW-0321">Glycogen metabolism</keyword>
<comment type="similarity">
    <text evidence="4 10">Belongs to the glycosyl hydrolase 13 family. GlgB subfamily.</text>
</comment>
<dbReference type="GO" id="GO:0003844">
    <property type="term" value="F:1,4-alpha-glucan branching enzyme activity"/>
    <property type="evidence" value="ECO:0007669"/>
    <property type="project" value="UniProtKB-UniRule"/>
</dbReference>
<keyword evidence="8 10" id="KW-0320">Glycogen biosynthesis</keyword>
<evidence type="ECO:0000256" key="2">
    <source>
        <dbReference type="ARBA" id="ARBA00002953"/>
    </source>
</evidence>
<evidence type="ECO:0000256" key="6">
    <source>
        <dbReference type="ARBA" id="ARBA00022676"/>
    </source>
</evidence>
<accession>A0A8J6P054</accession>
<evidence type="ECO:0000256" key="12">
    <source>
        <dbReference type="SAM" id="MobiDB-lite"/>
    </source>
</evidence>
<evidence type="ECO:0000256" key="9">
    <source>
        <dbReference type="ARBA" id="ARBA00023277"/>
    </source>
</evidence>